<dbReference type="InterPro" id="IPR036179">
    <property type="entry name" value="Ig-like_dom_sf"/>
</dbReference>
<dbReference type="AlphaFoldDB" id="A0A3B4AQ12"/>
<feature type="chain" id="PRO_5017242343" description="Immunoglobulin V-set domain-containing protein" evidence="1">
    <location>
        <begin position="19"/>
        <end position="138"/>
    </location>
</feature>
<dbReference type="Ensembl" id="ENSPMGT00000020541.1">
    <property type="protein sequence ID" value="ENSPMGP00000019267.1"/>
    <property type="gene ID" value="ENSPMGG00000015654.1"/>
</dbReference>
<dbReference type="InterPro" id="IPR013783">
    <property type="entry name" value="Ig-like_fold"/>
</dbReference>
<evidence type="ECO:0000313" key="4">
    <source>
        <dbReference type="Proteomes" id="UP000261520"/>
    </source>
</evidence>
<feature type="signal peptide" evidence="1">
    <location>
        <begin position="1"/>
        <end position="18"/>
    </location>
</feature>
<name>A0A3B4AQ12_9GOBI</name>
<dbReference type="Gene3D" id="2.60.40.10">
    <property type="entry name" value="Immunoglobulins"/>
    <property type="match status" value="1"/>
</dbReference>
<sequence>MIICVVCICEVCVLLCETLDLKPGENLTLECSNDCDNAKTSEEFTGMYLYRDHRRVAYYNNNPDKFVPSHREDVHRIVRSGVFERNKITIRNVSVHDSGFYRCSYYINLKCEAVCDMYSVSGSERKEGNEKINHCSSK</sequence>
<keyword evidence="4" id="KW-1185">Reference proteome</keyword>
<evidence type="ECO:0000313" key="3">
    <source>
        <dbReference type="Ensembl" id="ENSPMGP00000019267.1"/>
    </source>
</evidence>
<reference evidence="3" key="2">
    <citation type="submission" date="2025-09" db="UniProtKB">
        <authorList>
            <consortium name="Ensembl"/>
        </authorList>
    </citation>
    <scope>IDENTIFICATION</scope>
</reference>
<dbReference type="SUPFAM" id="SSF48726">
    <property type="entry name" value="Immunoglobulin"/>
    <property type="match status" value="1"/>
</dbReference>
<dbReference type="Pfam" id="PF07686">
    <property type="entry name" value="V-set"/>
    <property type="match status" value="1"/>
</dbReference>
<dbReference type="Proteomes" id="UP000261520">
    <property type="component" value="Unplaced"/>
</dbReference>
<protein>
    <recommendedName>
        <fullName evidence="2">Immunoglobulin V-set domain-containing protein</fullName>
    </recommendedName>
</protein>
<feature type="domain" description="Immunoglobulin V-set" evidence="2">
    <location>
        <begin position="19"/>
        <end position="105"/>
    </location>
</feature>
<evidence type="ECO:0000256" key="1">
    <source>
        <dbReference type="SAM" id="SignalP"/>
    </source>
</evidence>
<dbReference type="InterPro" id="IPR013106">
    <property type="entry name" value="Ig_V-set"/>
</dbReference>
<evidence type="ECO:0000259" key="2">
    <source>
        <dbReference type="Pfam" id="PF07686"/>
    </source>
</evidence>
<proteinExistence type="predicted"/>
<keyword evidence="1" id="KW-0732">Signal</keyword>
<organism evidence="3 4">
    <name type="scientific">Periophthalmus magnuspinnatus</name>
    <dbReference type="NCBI Taxonomy" id="409849"/>
    <lineage>
        <taxon>Eukaryota</taxon>
        <taxon>Metazoa</taxon>
        <taxon>Chordata</taxon>
        <taxon>Craniata</taxon>
        <taxon>Vertebrata</taxon>
        <taxon>Euteleostomi</taxon>
        <taxon>Actinopterygii</taxon>
        <taxon>Neopterygii</taxon>
        <taxon>Teleostei</taxon>
        <taxon>Neoteleostei</taxon>
        <taxon>Acanthomorphata</taxon>
        <taxon>Gobiaria</taxon>
        <taxon>Gobiiformes</taxon>
        <taxon>Gobioidei</taxon>
        <taxon>Gobiidae</taxon>
        <taxon>Oxudercinae</taxon>
        <taxon>Periophthalmus</taxon>
    </lineage>
</organism>
<reference evidence="3" key="1">
    <citation type="submission" date="2025-08" db="UniProtKB">
        <authorList>
            <consortium name="Ensembl"/>
        </authorList>
    </citation>
    <scope>IDENTIFICATION</scope>
</reference>
<accession>A0A3B4AQ12</accession>